<dbReference type="OrthoDB" id="9803986at2"/>
<comment type="caution">
    <text evidence="1">The sequence shown here is derived from an EMBL/GenBank/DDBJ whole genome shotgun (WGS) entry which is preliminary data.</text>
</comment>
<reference evidence="1 3" key="1">
    <citation type="submission" date="2015-10" db="EMBL/GenBank/DDBJ databases">
        <title>Pseudomonas putida clinical strains.</title>
        <authorList>
            <person name="Molina L."/>
            <person name="Udaondo Z."/>
        </authorList>
    </citation>
    <scope>NUCLEOTIDE SEQUENCE [LARGE SCALE GENOMIC DNA]</scope>
    <source>
        <strain evidence="1 3">HB13667</strain>
    </source>
</reference>
<dbReference type="Proteomes" id="UP000050437">
    <property type="component" value="Unassembled WGS sequence"/>
</dbReference>
<dbReference type="AlphaFoldDB" id="A0A059V0Y9"/>
<dbReference type="InterPro" id="IPR005358">
    <property type="entry name" value="Puta_zinc/iron-chelating_dom"/>
</dbReference>
<evidence type="ECO:0000313" key="1">
    <source>
        <dbReference type="EMBL" id="KPM66299.1"/>
    </source>
</evidence>
<dbReference type="KEGG" id="ppud:DW66_4040"/>
<evidence type="ECO:0000313" key="2">
    <source>
        <dbReference type="EMBL" id="RNF77428.1"/>
    </source>
</evidence>
<dbReference type="Pfam" id="PF03692">
    <property type="entry name" value="CxxCxxCC"/>
    <property type="match status" value="1"/>
</dbReference>
<dbReference type="GeneID" id="97169147"/>
<protein>
    <submittedName>
        <fullName evidence="2">YkgJ family cysteine cluster protein</fullName>
    </submittedName>
</protein>
<sequence>MNCREGCGACCIAPSITSAMPRMPNGKPAGERCLHLTVDNLCDLFGKPERPAVCGGFKADVEVCGSDRDEAIRILGWWEQITAA</sequence>
<evidence type="ECO:0000313" key="4">
    <source>
        <dbReference type="Proteomes" id="UP000278162"/>
    </source>
</evidence>
<dbReference type="PANTHER" id="PTHR36931:SF1">
    <property type="entry name" value="UPF0153 PROTEIN YEIW"/>
    <property type="match status" value="1"/>
</dbReference>
<dbReference type="PATRIC" id="fig|303.167.peg.4262"/>
<organism evidence="1 3">
    <name type="scientific">Pseudomonas putida</name>
    <name type="common">Arthrobacter siderocapsulatus</name>
    <dbReference type="NCBI Taxonomy" id="303"/>
    <lineage>
        <taxon>Bacteria</taxon>
        <taxon>Pseudomonadati</taxon>
        <taxon>Pseudomonadota</taxon>
        <taxon>Gammaproteobacteria</taxon>
        <taxon>Pseudomonadales</taxon>
        <taxon>Pseudomonadaceae</taxon>
        <taxon>Pseudomonas</taxon>
    </lineage>
</organism>
<dbReference type="Proteomes" id="UP000278162">
    <property type="component" value="Unassembled WGS sequence"/>
</dbReference>
<reference evidence="2 4" key="2">
    <citation type="submission" date="2018-10" db="EMBL/GenBank/DDBJ databases">
        <title>An outbreak of IMP-63 producing strain in France.</title>
        <authorList>
            <person name="Bour M."/>
            <person name="Liapis E."/>
            <person name="Plesiat P."/>
        </authorList>
    </citation>
    <scope>NUCLEOTIDE SEQUENCE [LARGE SCALE GENOMIC DNA]</scope>
    <source>
        <strain evidence="2 4">12917</strain>
    </source>
</reference>
<dbReference type="PANTHER" id="PTHR36931">
    <property type="entry name" value="UPF0153 PROTEIN YEIW"/>
    <property type="match status" value="1"/>
</dbReference>
<evidence type="ECO:0000313" key="3">
    <source>
        <dbReference type="Proteomes" id="UP000050437"/>
    </source>
</evidence>
<dbReference type="EMBL" id="RJAI01000118">
    <property type="protein sequence ID" value="RNF77428.1"/>
    <property type="molecule type" value="Genomic_DNA"/>
</dbReference>
<name>A0A059V0Y9_PSEPU</name>
<dbReference type="EMBL" id="LKKS01000056">
    <property type="protein sequence ID" value="KPM66299.1"/>
    <property type="molecule type" value="Genomic_DNA"/>
</dbReference>
<accession>A0A059V0Y9</accession>
<dbReference type="RefSeq" id="WP_023661894.1">
    <property type="nucleotide sequence ID" value="NZ_CP007620.1"/>
</dbReference>
<proteinExistence type="predicted"/>
<dbReference type="InterPro" id="IPR052572">
    <property type="entry name" value="UPF0153_domain"/>
</dbReference>
<gene>
    <name evidence="2" type="ORF">EFK07_30745</name>
    <name evidence="1" type="ORF">HB13667_09635</name>
</gene>